<dbReference type="VEuPathDB" id="FungiDB:BO82DRAFT_347085"/>
<sequence>MNKAPVAELVKSTIFCGDRRSHNTECFRSTTQKFESSVYSRLRILHNKTHQIGKKYDEVLLESRTSLRSVRATSQQRQRRKKSLFKKAAELSSTRESNVSVAVRTRNTGQVYYSTSLHPLSKIGITC</sequence>
<dbReference type="Proteomes" id="UP000248340">
    <property type="component" value="Unassembled WGS sequence"/>
</dbReference>
<evidence type="ECO:0000256" key="1">
    <source>
        <dbReference type="SAM" id="MobiDB-lite"/>
    </source>
</evidence>
<feature type="region of interest" description="Disordered" evidence="1">
    <location>
        <begin position="68"/>
        <end position="89"/>
    </location>
</feature>
<dbReference type="EMBL" id="KZ821758">
    <property type="protein sequence ID" value="PYH76413.1"/>
    <property type="molecule type" value="Genomic_DNA"/>
</dbReference>
<accession>A0A319CCN9</accession>
<evidence type="ECO:0000313" key="2">
    <source>
        <dbReference type="EMBL" id="PYH76413.1"/>
    </source>
</evidence>
<dbReference type="RefSeq" id="XP_025486613.1">
    <property type="nucleotide sequence ID" value="XM_025633777.1"/>
</dbReference>
<dbReference type="OrthoDB" id="1898716at2759"/>
<evidence type="ECO:0000313" key="3">
    <source>
        <dbReference type="Proteomes" id="UP000248340"/>
    </source>
</evidence>
<keyword evidence="3" id="KW-1185">Reference proteome</keyword>
<gene>
    <name evidence="2" type="ORF">BO82DRAFT_347085</name>
</gene>
<name>A0A319CCN9_9EURO</name>
<reference evidence="2 3" key="1">
    <citation type="submission" date="2016-12" db="EMBL/GenBank/DDBJ databases">
        <title>The genomes of Aspergillus section Nigri reveals drivers in fungal speciation.</title>
        <authorList>
            <consortium name="DOE Joint Genome Institute"/>
            <person name="Vesth T.C."/>
            <person name="Nybo J."/>
            <person name="Theobald S."/>
            <person name="Brandl J."/>
            <person name="Frisvad J.C."/>
            <person name="Nielsen K.F."/>
            <person name="Lyhne E.K."/>
            <person name="Kogle M.E."/>
            <person name="Kuo A."/>
            <person name="Riley R."/>
            <person name="Clum A."/>
            <person name="Nolan M."/>
            <person name="Lipzen A."/>
            <person name="Salamov A."/>
            <person name="Henrissat B."/>
            <person name="Wiebenga A."/>
            <person name="De Vries R.P."/>
            <person name="Grigoriev I.V."/>
            <person name="Mortensen U.H."/>
            <person name="Andersen M.R."/>
            <person name="Baker S.E."/>
        </authorList>
    </citation>
    <scope>NUCLEOTIDE SEQUENCE [LARGE SCALE GENOMIC DNA]</scope>
    <source>
        <strain evidence="2 3">CBS 121591</strain>
    </source>
</reference>
<protein>
    <submittedName>
        <fullName evidence="2">Uncharacterized protein</fullName>
    </submittedName>
</protein>
<dbReference type="AlphaFoldDB" id="A0A319CCN9"/>
<dbReference type="GeneID" id="37136518"/>
<organism evidence="2 3">
    <name type="scientific">Aspergillus uvarum CBS 121591</name>
    <dbReference type="NCBI Taxonomy" id="1448315"/>
    <lineage>
        <taxon>Eukaryota</taxon>
        <taxon>Fungi</taxon>
        <taxon>Dikarya</taxon>
        <taxon>Ascomycota</taxon>
        <taxon>Pezizomycotina</taxon>
        <taxon>Eurotiomycetes</taxon>
        <taxon>Eurotiomycetidae</taxon>
        <taxon>Eurotiales</taxon>
        <taxon>Aspergillaceae</taxon>
        <taxon>Aspergillus</taxon>
        <taxon>Aspergillus subgen. Circumdati</taxon>
    </lineage>
</organism>
<proteinExistence type="predicted"/>